<keyword evidence="1" id="KW-0472">Membrane</keyword>
<dbReference type="EMBL" id="JAAECE010000004">
    <property type="protein sequence ID" value="KAF1801607.1"/>
    <property type="molecule type" value="Genomic_DNA"/>
</dbReference>
<keyword evidence="1" id="KW-1133">Transmembrane helix</keyword>
<feature type="transmembrane region" description="Helical" evidence="1">
    <location>
        <begin position="68"/>
        <end position="94"/>
    </location>
</feature>
<sequence>MASHQLPPLTTVDSSFMPDQSNDEYVMRKEEKTAVEHCEQVPEDDIPRKRKPLKHYLCCICCPCLPMWARYGCCSLLVLFVLFLIIVGVLAALFKIPEVNFNGPTKHPAGYAPFEKSNDTLAFSVNFGLQIGVVNDNVESITFESIRAIAYYPTAPKVSVGGGEILNVHIQSYGITNFTFPFSIKYDPMKDEGYAMLTDIASKCGLLGGSNKEDLYIEYDLIPTIRIAGIAISPTIHQSSHFPCPISSGQLTMGLTASFNEDGDDEGDEDEED</sequence>
<organism evidence="2 3">
    <name type="scientific">Mucor circinelloides f. lusitanicus</name>
    <name type="common">Mucor racemosus var. lusitanicus</name>
    <dbReference type="NCBI Taxonomy" id="29924"/>
    <lineage>
        <taxon>Eukaryota</taxon>
        <taxon>Fungi</taxon>
        <taxon>Fungi incertae sedis</taxon>
        <taxon>Mucoromycota</taxon>
        <taxon>Mucoromycotina</taxon>
        <taxon>Mucoromycetes</taxon>
        <taxon>Mucorales</taxon>
        <taxon>Mucorineae</taxon>
        <taxon>Mucoraceae</taxon>
        <taxon>Mucor</taxon>
    </lineage>
</organism>
<evidence type="ECO:0000313" key="3">
    <source>
        <dbReference type="Proteomes" id="UP000469890"/>
    </source>
</evidence>
<dbReference type="Proteomes" id="UP000469890">
    <property type="component" value="Unassembled WGS sequence"/>
</dbReference>
<evidence type="ECO:0008006" key="4">
    <source>
        <dbReference type="Google" id="ProtNLM"/>
    </source>
</evidence>
<evidence type="ECO:0000313" key="2">
    <source>
        <dbReference type="EMBL" id="KAF1801607.1"/>
    </source>
</evidence>
<evidence type="ECO:0000256" key="1">
    <source>
        <dbReference type="SAM" id="Phobius"/>
    </source>
</evidence>
<comment type="caution">
    <text evidence="2">The sequence shown here is derived from an EMBL/GenBank/DDBJ whole genome shotgun (WGS) entry which is preliminary data.</text>
</comment>
<accession>A0A8H4BHT1</accession>
<keyword evidence="1" id="KW-0812">Transmembrane</keyword>
<dbReference type="AlphaFoldDB" id="A0A8H4BHT1"/>
<name>A0A8H4BHT1_MUCCL</name>
<reference evidence="2 3" key="1">
    <citation type="submission" date="2019-09" db="EMBL/GenBank/DDBJ databases">
        <authorList>
            <consortium name="DOE Joint Genome Institute"/>
            <person name="Mondo S.J."/>
            <person name="Navarro-Mendoza M.I."/>
            <person name="Perez-Arques C."/>
            <person name="Panchal S."/>
            <person name="Nicolas F.E."/>
            <person name="Ganguly P."/>
            <person name="Pangilinan J."/>
            <person name="Grigoriev I."/>
            <person name="Heitman J."/>
            <person name="Sanya K."/>
            <person name="Garre V."/>
        </authorList>
    </citation>
    <scope>NUCLEOTIDE SEQUENCE [LARGE SCALE GENOMIC DNA]</scope>
    <source>
        <strain evidence="2 3">MU402</strain>
    </source>
</reference>
<proteinExistence type="predicted"/>
<protein>
    <recommendedName>
        <fullName evidence="4">Late embryogenesis abundant protein LEA-2 subgroup domain-containing protein</fullName>
    </recommendedName>
</protein>
<gene>
    <name evidence="2" type="ORF">FB192DRAFT_1435690</name>
</gene>